<feature type="region of interest" description="Disordered" evidence="3">
    <location>
        <begin position="631"/>
        <end position="693"/>
    </location>
</feature>
<sequence length="774" mass="84858">MERFDTVNGIRREKLGSSPEVTLGFYAQAVGKARGLLEPLYRLHAARVKMLCQPGRYLGIEEDPAQQMAYLRRLQQGAFLEATEEAELGEDAAAVARLEARLWEDCRQGLLLCNTSAPGEGLQHLACYHRARYRLAASRVLFCGAIGGDPASVMRAVREAKDDLAFMFRAPRGKKFEVRMWELDSQWLKYRGRNRGRSADVAKWWRLGGKALVAWGEETEQHRKYWSMVRKSFLLYIKLLRHAGSSPGGIQELQELDAAHRFLRVDSRATEKKKWEPLVDLAPCALGHYTAALFLRLRGLSAAEADNTSAGEAMPATAAGGGQLEEGGCGIEDTDEVLRHAYVLYTELVLPGPLELNWEKVKDALGSAGTCLELSQPSREEGGATSVTMDRILRGAHARGQQPQEVRRQAAGEELLQSSAERYLQRAQSAGRTELLAKLAGKIREDPRIARQRNKLSRDFRDSLRLQRHLRLVNGYLKAAVVTQLADYKAARAAAREDPTGGQGGHSLPEDTRGSSLLDFANTLYLDTAAFQEPGPGEGPSHRAEVEALLLDTWASVCSSEAISVAEASKRAPLEVKRLRGQKRAAVPEPAAVQSDWVDAGDLTQADSSDIHAPGEQDDDGVPQVTDWKAAARNSGKGKANADDFEGQRADDIEGQRADDIEGQRADDIEGQRADDIEGQRSDDIESQRADDIEGQCADAAAREQPGMTASAMWTTPVCEEDAADVDPESGHQGEAAAPMVVETAAEYMPLDQEKTVANQQTSKMAAVRPPWCR</sequence>
<keyword evidence="2" id="KW-0539">Nucleus</keyword>
<comment type="subcellular location">
    <subcellularLocation>
        <location evidence="1">Nucleus</location>
    </subcellularLocation>
</comment>
<dbReference type="GO" id="GO:0005634">
    <property type="term" value="C:nucleus"/>
    <property type="evidence" value="ECO:0007669"/>
    <property type="project" value="UniProtKB-SubCell"/>
</dbReference>
<comment type="caution">
    <text evidence="4">The sequence shown here is derived from an EMBL/GenBank/DDBJ whole genome shotgun (WGS) entry which is preliminary data.</text>
</comment>
<name>A0AAE0G942_9CHLO</name>
<dbReference type="PANTHER" id="PTHR15502">
    <property type="entry name" value="CALCINEURIN-BINDING PROTEIN CABIN 1-RELATED"/>
    <property type="match status" value="1"/>
</dbReference>
<dbReference type="InterPro" id="IPR033053">
    <property type="entry name" value="Hir3/CABIN1"/>
</dbReference>
<reference evidence="4 5" key="1">
    <citation type="journal article" date="2015" name="Genome Biol. Evol.">
        <title>Comparative Genomics of a Bacterivorous Green Alga Reveals Evolutionary Causalities and Consequences of Phago-Mixotrophic Mode of Nutrition.</title>
        <authorList>
            <person name="Burns J.A."/>
            <person name="Paasch A."/>
            <person name="Narechania A."/>
            <person name="Kim E."/>
        </authorList>
    </citation>
    <scope>NUCLEOTIDE SEQUENCE [LARGE SCALE GENOMIC DNA]</scope>
    <source>
        <strain evidence="4 5">PLY_AMNH</strain>
    </source>
</reference>
<gene>
    <name evidence="4" type="ORF">CYMTET_17936</name>
</gene>
<dbReference type="PANTHER" id="PTHR15502:SF7">
    <property type="entry name" value="CALCINEURIN-BINDING PROTEIN CABIN-1"/>
    <property type="match status" value="1"/>
</dbReference>
<evidence type="ECO:0000256" key="2">
    <source>
        <dbReference type="ARBA" id="ARBA00023242"/>
    </source>
</evidence>
<dbReference type="GO" id="GO:0006325">
    <property type="term" value="P:chromatin organization"/>
    <property type="evidence" value="ECO:0007669"/>
    <property type="project" value="InterPro"/>
</dbReference>
<protein>
    <submittedName>
        <fullName evidence="4">Uncharacterized protein</fullName>
    </submittedName>
</protein>
<organism evidence="4 5">
    <name type="scientific">Cymbomonas tetramitiformis</name>
    <dbReference type="NCBI Taxonomy" id="36881"/>
    <lineage>
        <taxon>Eukaryota</taxon>
        <taxon>Viridiplantae</taxon>
        <taxon>Chlorophyta</taxon>
        <taxon>Pyramimonadophyceae</taxon>
        <taxon>Pyramimonadales</taxon>
        <taxon>Pyramimonadaceae</taxon>
        <taxon>Cymbomonas</taxon>
    </lineage>
</organism>
<dbReference type="GO" id="GO:0031491">
    <property type="term" value="F:nucleosome binding"/>
    <property type="evidence" value="ECO:0007669"/>
    <property type="project" value="TreeGrafter"/>
</dbReference>
<feature type="region of interest" description="Disordered" evidence="3">
    <location>
        <begin position="580"/>
        <end position="600"/>
    </location>
</feature>
<accession>A0AAE0G942</accession>
<proteinExistence type="predicted"/>
<keyword evidence="5" id="KW-1185">Reference proteome</keyword>
<feature type="compositionally biased region" description="Basic and acidic residues" evidence="3">
    <location>
        <begin position="640"/>
        <end position="692"/>
    </location>
</feature>
<evidence type="ECO:0000313" key="4">
    <source>
        <dbReference type="EMBL" id="KAK3273847.1"/>
    </source>
</evidence>
<dbReference type="AlphaFoldDB" id="A0AAE0G942"/>
<dbReference type="EMBL" id="LGRX02008211">
    <property type="protein sequence ID" value="KAK3273847.1"/>
    <property type="molecule type" value="Genomic_DNA"/>
</dbReference>
<dbReference type="Proteomes" id="UP001190700">
    <property type="component" value="Unassembled WGS sequence"/>
</dbReference>
<evidence type="ECO:0000256" key="3">
    <source>
        <dbReference type="SAM" id="MobiDB-lite"/>
    </source>
</evidence>
<evidence type="ECO:0000256" key="1">
    <source>
        <dbReference type="ARBA" id="ARBA00004123"/>
    </source>
</evidence>
<evidence type="ECO:0000313" key="5">
    <source>
        <dbReference type="Proteomes" id="UP001190700"/>
    </source>
</evidence>